<proteinExistence type="predicted"/>
<name>A0AAC8QJ60_9BACT</name>
<reference evidence="3 5" key="1">
    <citation type="submission" date="2015-05" db="EMBL/GenBank/DDBJ databases">
        <title>Genome assembly of Archangium gephyra DSM 2261.</title>
        <authorList>
            <person name="Sharma G."/>
            <person name="Subramanian S."/>
        </authorList>
    </citation>
    <scope>NUCLEOTIDE SEQUENCE [LARGE SCALE GENOMIC DNA]</scope>
    <source>
        <strain evidence="3 5">DSM 2261</strain>
    </source>
</reference>
<dbReference type="EMBL" id="CP011509">
    <property type="protein sequence ID" value="AKJ08105.1"/>
    <property type="molecule type" value="Genomic_DNA"/>
</dbReference>
<organism evidence="3 5">
    <name type="scientific">Archangium gephyra</name>
    <dbReference type="NCBI Taxonomy" id="48"/>
    <lineage>
        <taxon>Bacteria</taxon>
        <taxon>Pseudomonadati</taxon>
        <taxon>Myxococcota</taxon>
        <taxon>Myxococcia</taxon>
        <taxon>Myxococcales</taxon>
        <taxon>Cystobacterineae</taxon>
        <taxon>Archangiaceae</taxon>
        <taxon>Archangium</taxon>
    </lineage>
</organism>
<dbReference type="KEGG" id="age:AA314_09731"/>
<evidence type="ECO:0000256" key="1">
    <source>
        <dbReference type="SAM" id="MobiDB-lite"/>
    </source>
</evidence>
<feature type="signal peptide" evidence="2">
    <location>
        <begin position="1"/>
        <end position="25"/>
    </location>
</feature>
<evidence type="ECO:0000256" key="2">
    <source>
        <dbReference type="SAM" id="SignalP"/>
    </source>
</evidence>
<feature type="region of interest" description="Disordered" evidence="1">
    <location>
        <begin position="216"/>
        <end position="238"/>
    </location>
</feature>
<keyword evidence="2" id="KW-0732">Signal</keyword>
<dbReference type="Proteomes" id="UP000035579">
    <property type="component" value="Chromosome"/>
</dbReference>
<dbReference type="AlphaFoldDB" id="A0AAC8QJ60"/>
<feature type="chain" id="PRO_5042217847" evidence="2">
    <location>
        <begin position="26"/>
        <end position="238"/>
    </location>
</feature>
<reference evidence="4 6" key="2">
    <citation type="submission" date="2018-08" db="EMBL/GenBank/DDBJ databases">
        <title>Genomic Encyclopedia of Archaeal and Bacterial Type Strains, Phase II (KMG-II): from individual species to whole genera.</title>
        <authorList>
            <person name="Goeker M."/>
        </authorList>
    </citation>
    <scope>NUCLEOTIDE SEQUENCE [LARGE SCALE GENOMIC DNA]</scope>
    <source>
        <strain evidence="4 6">DSM 2261</strain>
    </source>
</reference>
<sequence length="238" mass="25419">MKSRSRLYLSLCCLGGLLLGSTALAQQDPRVVIVKPNSGAKAPAQAKRYWADYASNSIKRSNLDGSNVETLASDTEGPYATTYDPETGHILWTSSGDELVQMAPASGASGTITLNSSFEEYFPVIVKGTDVNVAYGVVDGQVVRVTEDKNTGNERRDVLYTLSSSDDVHGLALTPDGTGLYLGDLQGRMTRKLSLATLQVKPLVYDNGETCTMCMTSQPTSTKKSAPAPKAPASKEKK</sequence>
<gene>
    <name evidence="3" type="ORF">AA314_09731</name>
    <name evidence="4" type="ORF">ATI61_107538</name>
</gene>
<dbReference type="Proteomes" id="UP000256345">
    <property type="component" value="Unassembled WGS sequence"/>
</dbReference>
<dbReference type="RefSeq" id="WP_047860957.1">
    <property type="nucleotide sequence ID" value="NZ_CP011509.1"/>
</dbReference>
<dbReference type="EMBL" id="QUMU01000007">
    <property type="protein sequence ID" value="REG29841.1"/>
    <property type="molecule type" value="Genomic_DNA"/>
</dbReference>
<dbReference type="PROSITE" id="PS51120">
    <property type="entry name" value="LDLRB"/>
    <property type="match status" value="1"/>
</dbReference>
<evidence type="ECO:0000313" key="5">
    <source>
        <dbReference type="Proteomes" id="UP000035579"/>
    </source>
</evidence>
<keyword evidence="6" id="KW-1185">Reference proteome</keyword>
<dbReference type="SUPFAM" id="SSF101898">
    <property type="entry name" value="NHL repeat"/>
    <property type="match status" value="1"/>
</dbReference>
<dbReference type="InterPro" id="IPR011042">
    <property type="entry name" value="6-blade_b-propeller_TolB-like"/>
</dbReference>
<dbReference type="Gene3D" id="2.120.10.30">
    <property type="entry name" value="TolB, C-terminal domain"/>
    <property type="match status" value="1"/>
</dbReference>
<protein>
    <submittedName>
        <fullName evidence="3">Uncharacterized protein</fullName>
    </submittedName>
</protein>
<evidence type="ECO:0000313" key="3">
    <source>
        <dbReference type="EMBL" id="AKJ08105.1"/>
    </source>
</evidence>
<accession>A0AAC8QJ60</accession>
<feature type="compositionally biased region" description="Low complexity" evidence="1">
    <location>
        <begin position="219"/>
        <end position="232"/>
    </location>
</feature>
<evidence type="ECO:0000313" key="6">
    <source>
        <dbReference type="Proteomes" id="UP000256345"/>
    </source>
</evidence>
<dbReference type="InterPro" id="IPR000033">
    <property type="entry name" value="LDLR_classB_rpt"/>
</dbReference>
<evidence type="ECO:0000313" key="4">
    <source>
        <dbReference type="EMBL" id="REG29841.1"/>
    </source>
</evidence>